<evidence type="ECO:0000313" key="3">
    <source>
        <dbReference type="Proteomes" id="UP000217549"/>
    </source>
</evidence>
<organism evidence="2 3">
    <name type="scientific">Anaerobutyricum hallii</name>
    <dbReference type="NCBI Taxonomy" id="39488"/>
    <lineage>
        <taxon>Bacteria</taxon>
        <taxon>Bacillati</taxon>
        <taxon>Bacillota</taxon>
        <taxon>Clostridia</taxon>
        <taxon>Lachnospirales</taxon>
        <taxon>Lachnospiraceae</taxon>
        <taxon>Anaerobutyricum</taxon>
    </lineage>
</organism>
<feature type="transmembrane region" description="Helical" evidence="1">
    <location>
        <begin position="102"/>
        <end position="127"/>
    </location>
</feature>
<dbReference type="KEGG" id="ehl:EHLA_1167"/>
<keyword evidence="1" id="KW-1133">Transmembrane helix</keyword>
<dbReference type="RefSeq" id="WP_096239713.1">
    <property type="nucleotide sequence ID" value="NZ_LT907978.1"/>
</dbReference>
<dbReference type="AlphaFoldDB" id="A0A285PQK3"/>
<keyword evidence="1" id="KW-0472">Membrane</keyword>
<evidence type="ECO:0000256" key="1">
    <source>
        <dbReference type="SAM" id="Phobius"/>
    </source>
</evidence>
<dbReference type="Proteomes" id="UP000217549">
    <property type="component" value="Chromosome I"/>
</dbReference>
<gene>
    <name evidence="2" type="ORF">EHLA_1167</name>
</gene>
<reference evidence="3" key="1">
    <citation type="submission" date="2017-09" db="EMBL/GenBank/DDBJ databases">
        <authorList>
            <person name="Shetty A S."/>
        </authorList>
    </citation>
    <scope>NUCLEOTIDE SEQUENCE [LARGE SCALE GENOMIC DNA]</scope>
</reference>
<keyword evidence="3" id="KW-1185">Reference proteome</keyword>
<evidence type="ECO:0000313" key="2">
    <source>
        <dbReference type="EMBL" id="SOB71899.1"/>
    </source>
</evidence>
<dbReference type="STRING" id="39488.ERS852450_03142"/>
<feature type="transmembrane region" description="Helical" evidence="1">
    <location>
        <begin position="62"/>
        <end position="82"/>
    </location>
</feature>
<name>A0A285PQK3_9FIRM</name>
<dbReference type="EMBL" id="LT907978">
    <property type="protein sequence ID" value="SOB71899.1"/>
    <property type="molecule type" value="Genomic_DNA"/>
</dbReference>
<accession>A0A285PQK3</accession>
<proteinExistence type="predicted"/>
<protein>
    <submittedName>
        <fullName evidence="2">Uncharacterized protein</fullName>
    </submittedName>
</protein>
<sequence length="133" mass="15046">MERMLEGMVIFIARIHNYILSLNDAYEKNFTDKQLHFLVIGIIGMLILAVIYPLFKILSENHILAIAFIYVFTVIVVITFAIEIGQKISGTGTMDFADIVFGLAGFLLMFAIFAVIREIILAIVNLLRKIGRH</sequence>
<feature type="transmembrane region" description="Helical" evidence="1">
    <location>
        <begin position="35"/>
        <end position="55"/>
    </location>
</feature>
<keyword evidence="1" id="KW-0812">Transmembrane</keyword>